<dbReference type="EMBL" id="CH963857">
    <property type="protein sequence ID" value="EDW76605.2"/>
    <property type="molecule type" value="Genomic_DNA"/>
</dbReference>
<accession>B4MWW6</accession>
<feature type="coiled-coil region" evidence="1">
    <location>
        <begin position="49"/>
        <end position="125"/>
    </location>
</feature>
<dbReference type="InParanoid" id="B4MWW6"/>
<dbReference type="InterPro" id="IPR002181">
    <property type="entry name" value="Fibrinogen_a/b/g_C_dom"/>
</dbReference>
<dbReference type="CDD" id="cd00087">
    <property type="entry name" value="FReD"/>
    <property type="match status" value="1"/>
</dbReference>
<sequence length="342" mass="39842">MGFAESTNWLAANEINIQQTNHNDEVFSKYGCLNYCLNEVRPIVIGLNQLKERDTIDKLNEKIQNLENELEKYKLQLINQENQVKARDTLLNEKDESIKAKNELLVAKDEQFQDYRTQIEDKNRELLKCKLQDIPHSSLYADGIHLMKIGNLPAFQVPYLSSSPDWIVIQRRIDGSVDFDRDWLDYKNGFGDKDGNFFIGLEKLHLLTQSRPHELYIQMRDVNGTTKYARYDDFNVASENYNYELNSIGKFSGTAGDSFTYHVGNMFTTRDQDHDTAEYNCAKNKGGGWWYRDCLYSNLNAEYHDDGFDPNRYGISWGSWSGDWNYTISLTFTQMMIRPSLK</sequence>
<dbReference type="eggNOG" id="KOG2579">
    <property type="taxonomic scope" value="Eukaryota"/>
</dbReference>
<gene>
    <name evidence="3" type="primary">Dwil\GK15546</name>
    <name evidence="3" type="ORF">Dwil_GK15546</name>
</gene>
<dbReference type="SUPFAM" id="SSF56496">
    <property type="entry name" value="Fibrinogen C-terminal domain-like"/>
    <property type="match status" value="1"/>
</dbReference>
<name>B4MWW6_DROWI</name>
<reference evidence="3 4" key="1">
    <citation type="journal article" date="2007" name="Nature">
        <title>Evolution of genes and genomes on the Drosophila phylogeny.</title>
        <authorList>
            <consortium name="Drosophila 12 Genomes Consortium"/>
            <person name="Clark A.G."/>
            <person name="Eisen M.B."/>
            <person name="Smith D.R."/>
            <person name="Bergman C.M."/>
            <person name="Oliver B."/>
            <person name="Markow T.A."/>
            <person name="Kaufman T.C."/>
            <person name="Kellis M."/>
            <person name="Gelbart W."/>
            <person name="Iyer V.N."/>
            <person name="Pollard D.A."/>
            <person name="Sackton T.B."/>
            <person name="Larracuente A.M."/>
            <person name="Singh N.D."/>
            <person name="Abad J.P."/>
            <person name="Abt D.N."/>
            <person name="Adryan B."/>
            <person name="Aguade M."/>
            <person name="Akashi H."/>
            <person name="Anderson W.W."/>
            <person name="Aquadro C.F."/>
            <person name="Ardell D.H."/>
            <person name="Arguello R."/>
            <person name="Artieri C.G."/>
            <person name="Barbash D.A."/>
            <person name="Barker D."/>
            <person name="Barsanti P."/>
            <person name="Batterham P."/>
            <person name="Batzoglou S."/>
            <person name="Begun D."/>
            <person name="Bhutkar A."/>
            <person name="Blanco E."/>
            <person name="Bosak S.A."/>
            <person name="Bradley R.K."/>
            <person name="Brand A.D."/>
            <person name="Brent M.R."/>
            <person name="Brooks A.N."/>
            <person name="Brown R.H."/>
            <person name="Butlin R.K."/>
            <person name="Caggese C."/>
            <person name="Calvi B.R."/>
            <person name="Bernardo de Carvalho A."/>
            <person name="Caspi A."/>
            <person name="Castrezana S."/>
            <person name="Celniker S.E."/>
            <person name="Chang J.L."/>
            <person name="Chapple C."/>
            <person name="Chatterji S."/>
            <person name="Chinwalla A."/>
            <person name="Civetta A."/>
            <person name="Clifton S.W."/>
            <person name="Comeron J.M."/>
            <person name="Costello J.C."/>
            <person name="Coyne J.A."/>
            <person name="Daub J."/>
            <person name="David R.G."/>
            <person name="Delcher A.L."/>
            <person name="Delehaunty K."/>
            <person name="Do C.B."/>
            <person name="Ebling H."/>
            <person name="Edwards K."/>
            <person name="Eickbush T."/>
            <person name="Evans J.D."/>
            <person name="Filipski A."/>
            <person name="Findeiss S."/>
            <person name="Freyhult E."/>
            <person name="Fulton L."/>
            <person name="Fulton R."/>
            <person name="Garcia A.C."/>
            <person name="Gardiner A."/>
            <person name="Garfield D.A."/>
            <person name="Garvin B.E."/>
            <person name="Gibson G."/>
            <person name="Gilbert D."/>
            <person name="Gnerre S."/>
            <person name="Godfrey J."/>
            <person name="Good R."/>
            <person name="Gotea V."/>
            <person name="Gravely B."/>
            <person name="Greenberg A.J."/>
            <person name="Griffiths-Jones S."/>
            <person name="Gross S."/>
            <person name="Guigo R."/>
            <person name="Gustafson E.A."/>
            <person name="Haerty W."/>
            <person name="Hahn M.W."/>
            <person name="Halligan D.L."/>
            <person name="Halpern A.L."/>
            <person name="Halter G.M."/>
            <person name="Han M.V."/>
            <person name="Heger A."/>
            <person name="Hillier L."/>
            <person name="Hinrichs A.S."/>
            <person name="Holmes I."/>
            <person name="Hoskins R.A."/>
            <person name="Hubisz M.J."/>
            <person name="Hultmark D."/>
            <person name="Huntley M.A."/>
            <person name="Jaffe D.B."/>
            <person name="Jagadeeshan S."/>
            <person name="Jeck W.R."/>
            <person name="Johnson J."/>
            <person name="Jones C.D."/>
            <person name="Jordan W.C."/>
            <person name="Karpen G.H."/>
            <person name="Kataoka E."/>
            <person name="Keightley P.D."/>
            <person name="Kheradpour P."/>
            <person name="Kirkness E.F."/>
            <person name="Koerich L.B."/>
            <person name="Kristiansen K."/>
            <person name="Kudrna D."/>
            <person name="Kulathinal R.J."/>
            <person name="Kumar S."/>
            <person name="Kwok R."/>
            <person name="Lander E."/>
            <person name="Langley C.H."/>
            <person name="Lapoint R."/>
            <person name="Lazzaro B.P."/>
            <person name="Lee S.J."/>
            <person name="Levesque L."/>
            <person name="Li R."/>
            <person name="Lin C.F."/>
            <person name="Lin M.F."/>
            <person name="Lindblad-Toh K."/>
            <person name="Llopart A."/>
            <person name="Long M."/>
            <person name="Low L."/>
            <person name="Lozovsky E."/>
            <person name="Lu J."/>
            <person name="Luo M."/>
            <person name="Machado C.A."/>
            <person name="Makalowski W."/>
            <person name="Marzo M."/>
            <person name="Matsuda M."/>
            <person name="Matzkin L."/>
            <person name="McAllister B."/>
            <person name="McBride C.S."/>
            <person name="McKernan B."/>
            <person name="McKernan K."/>
            <person name="Mendez-Lago M."/>
            <person name="Minx P."/>
            <person name="Mollenhauer M.U."/>
            <person name="Montooth K."/>
            <person name="Mount S.M."/>
            <person name="Mu X."/>
            <person name="Myers E."/>
            <person name="Negre B."/>
            <person name="Newfeld S."/>
            <person name="Nielsen R."/>
            <person name="Noor M.A."/>
            <person name="O'Grady P."/>
            <person name="Pachter L."/>
            <person name="Papaceit M."/>
            <person name="Parisi M.J."/>
            <person name="Parisi M."/>
            <person name="Parts L."/>
            <person name="Pedersen J.S."/>
            <person name="Pesole G."/>
            <person name="Phillippy A.M."/>
            <person name="Ponting C.P."/>
            <person name="Pop M."/>
            <person name="Porcelli D."/>
            <person name="Powell J.R."/>
            <person name="Prohaska S."/>
            <person name="Pruitt K."/>
            <person name="Puig M."/>
            <person name="Quesneville H."/>
            <person name="Ram K.R."/>
            <person name="Rand D."/>
            <person name="Rasmussen M.D."/>
            <person name="Reed L.K."/>
            <person name="Reenan R."/>
            <person name="Reily A."/>
            <person name="Remington K.A."/>
            <person name="Rieger T.T."/>
            <person name="Ritchie M.G."/>
            <person name="Robin C."/>
            <person name="Rogers Y.H."/>
            <person name="Rohde C."/>
            <person name="Rozas J."/>
            <person name="Rubenfield M.J."/>
            <person name="Ruiz A."/>
            <person name="Russo S."/>
            <person name="Salzberg S.L."/>
            <person name="Sanchez-Gracia A."/>
            <person name="Saranga D.J."/>
            <person name="Sato H."/>
            <person name="Schaeffer S.W."/>
            <person name="Schatz M.C."/>
            <person name="Schlenke T."/>
            <person name="Schwartz R."/>
            <person name="Segarra C."/>
            <person name="Singh R.S."/>
            <person name="Sirot L."/>
            <person name="Sirota M."/>
            <person name="Sisneros N.B."/>
            <person name="Smith C.D."/>
            <person name="Smith T.F."/>
            <person name="Spieth J."/>
            <person name="Stage D.E."/>
            <person name="Stark A."/>
            <person name="Stephan W."/>
            <person name="Strausberg R.L."/>
            <person name="Strempel S."/>
            <person name="Sturgill D."/>
            <person name="Sutton G."/>
            <person name="Sutton G.G."/>
            <person name="Tao W."/>
            <person name="Teichmann S."/>
            <person name="Tobari Y.N."/>
            <person name="Tomimura Y."/>
            <person name="Tsolas J.M."/>
            <person name="Valente V.L."/>
            <person name="Venter E."/>
            <person name="Venter J.C."/>
            <person name="Vicario S."/>
            <person name="Vieira F.G."/>
            <person name="Vilella A.J."/>
            <person name="Villasante A."/>
            <person name="Walenz B."/>
            <person name="Wang J."/>
            <person name="Wasserman M."/>
            <person name="Watts T."/>
            <person name="Wilson D."/>
            <person name="Wilson R.K."/>
            <person name="Wing R.A."/>
            <person name="Wolfner M.F."/>
            <person name="Wong A."/>
            <person name="Wong G.K."/>
            <person name="Wu C.I."/>
            <person name="Wu G."/>
            <person name="Yamamoto D."/>
            <person name="Yang H.P."/>
            <person name="Yang S.P."/>
            <person name="Yorke J.A."/>
            <person name="Yoshida K."/>
            <person name="Zdobnov E."/>
            <person name="Zhang P."/>
            <person name="Zhang Y."/>
            <person name="Zimin A.V."/>
            <person name="Baldwin J."/>
            <person name="Abdouelleil A."/>
            <person name="Abdulkadir J."/>
            <person name="Abebe A."/>
            <person name="Abera B."/>
            <person name="Abreu J."/>
            <person name="Acer S.C."/>
            <person name="Aftuck L."/>
            <person name="Alexander A."/>
            <person name="An P."/>
            <person name="Anderson E."/>
            <person name="Anderson S."/>
            <person name="Arachi H."/>
            <person name="Azer M."/>
            <person name="Bachantsang P."/>
            <person name="Barry A."/>
            <person name="Bayul T."/>
            <person name="Berlin A."/>
            <person name="Bessette D."/>
            <person name="Bloom T."/>
            <person name="Blye J."/>
            <person name="Boguslavskiy L."/>
            <person name="Bonnet C."/>
            <person name="Boukhgalter B."/>
            <person name="Bourzgui I."/>
            <person name="Brown A."/>
            <person name="Cahill P."/>
            <person name="Channer S."/>
            <person name="Cheshatsang Y."/>
            <person name="Chuda L."/>
            <person name="Citroen M."/>
            <person name="Collymore A."/>
            <person name="Cooke P."/>
            <person name="Costello M."/>
            <person name="D'Aco K."/>
            <person name="Daza R."/>
            <person name="De Haan G."/>
            <person name="DeGray S."/>
            <person name="DeMaso C."/>
            <person name="Dhargay N."/>
            <person name="Dooley K."/>
            <person name="Dooley E."/>
            <person name="Doricent M."/>
            <person name="Dorje P."/>
            <person name="Dorjee K."/>
            <person name="Dupes A."/>
            <person name="Elong R."/>
            <person name="Falk J."/>
            <person name="Farina A."/>
            <person name="Faro S."/>
            <person name="Ferguson D."/>
            <person name="Fisher S."/>
            <person name="Foley C.D."/>
            <person name="Franke A."/>
            <person name="Friedrich D."/>
            <person name="Gadbois L."/>
            <person name="Gearin G."/>
            <person name="Gearin C.R."/>
            <person name="Giannoukos G."/>
            <person name="Goode T."/>
            <person name="Graham J."/>
            <person name="Grandbois E."/>
            <person name="Grewal S."/>
            <person name="Gyaltsen K."/>
            <person name="Hafez N."/>
            <person name="Hagos B."/>
            <person name="Hall J."/>
            <person name="Henson C."/>
            <person name="Hollinger A."/>
            <person name="Honan T."/>
            <person name="Huard M.D."/>
            <person name="Hughes L."/>
            <person name="Hurhula B."/>
            <person name="Husby M.E."/>
            <person name="Kamat A."/>
            <person name="Kanga B."/>
            <person name="Kashin S."/>
            <person name="Khazanovich D."/>
            <person name="Kisner P."/>
            <person name="Lance K."/>
            <person name="Lara M."/>
            <person name="Lee W."/>
            <person name="Lennon N."/>
            <person name="Letendre F."/>
            <person name="LeVine R."/>
            <person name="Lipovsky A."/>
            <person name="Liu X."/>
            <person name="Liu J."/>
            <person name="Liu S."/>
            <person name="Lokyitsang T."/>
            <person name="Lokyitsang Y."/>
            <person name="Lubonja R."/>
            <person name="Lui A."/>
            <person name="MacDonald P."/>
            <person name="Magnisalis V."/>
            <person name="Maru K."/>
            <person name="Matthews C."/>
            <person name="McCusker W."/>
            <person name="McDonough S."/>
            <person name="Mehta T."/>
            <person name="Meldrim J."/>
            <person name="Meneus L."/>
            <person name="Mihai O."/>
            <person name="Mihalev A."/>
            <person name="Mihova T."/>
            <person name="Mittelman R."/>
            <person name="Mlenga V."/>
            <person name="Montmayeur A."/>
            <person name="Mulrain L."/>
            <person name="Navidi A."/>
            <person name="Naylor J."/>
            <person name="Negash T."/>
            <person name="Nguyen T."/>
            <person name="Nguyen N."/>
            <person name="Nicol R."/>
            <person name="Norbu C."/>
            <person name="Norbu N."/>
            <person name="Novod N."/>
            <person name="O'Neill B."/>
            <person name="Osman S."/>
            <person name="Markiewicz E."/>
            <person name="Oyono O.L."/>
            <person name="Patti C."/>
            <person name="Phunkhang P."/>
            <person name="Pierre F."/>
            <person name="Priest M."/>
            <person name="Raghuraman S."/>
            <person name="Rege F."/>
            <person name="Reyes R."/>
            <person name="Rise C."/>
            <person name="Rogov P."/>
            <person name="Ross K."/>
            <person name="Ryan E."/>
            <person name="Settipalli S."/>
            <person name="Shea T."/>
            <person name="Sherpa N."/>
            <person name="Shi L."/>
            <person name="Shih D."/>
            <person name="Sparrow T."/>
            <person name="Spaulding J."/>
            <person name="Stalker J."/>
            <person name="Stange-Thomann N."/>
            <person name="Stavropoulos S."/>
            <person name="Stone C."/>
            <person name="Strader C."/>
            <person name="Tesfaye S."/>
            <person name="Thomson T."/>
            <person name="Thoulutsang Y."/>
            <person name="Thoulutsang D."/>
            <person name="Topham K."/>
            <person name="Topping I."/>
            <person name="Tsamla T."/>
            <person name="Vassiliev H."/>
            <person name="Vo A."/>
            <person name="Wangchuk T."/>
            <person name="Wangdi T."/>
            <person name="Weiand M."/>
            <person name="Wilkinson J."/>
            <person name="Wilson A."/>
            <person name="Yadav S."/>
            <person name="Young G."/>
            <person name="Yu Q."/>
            <person name="Zembek L."/>
            <person name="Zhong D."/>
            <person name="Zimmer A."/>
            <person name="Zwirko Z."/>
            <person name="Jaffe D.B."/>
            <person name="Alvarez P."/>
            <person name="Brockman W."/>
            <person name="Butler J."/>
            <person name="Chin C."/>
            <person name="Gnerre S."/>
            <person name="Grabherr M."/>
            <person name="Kleber M."/>
            <person name="Mauceli E."/>
            <person name="MacCallum I."/>
        </authorList>
    </citation>
    <scope>NUCLEOTIDE SEQUENCE [LARGE SCALE GENOMIC DNA]</scope>
    <source>
        <strain evidence="4">Tucson 14030-0811.24</strain>
    </source>
</reference>
<dbReference type="PANTHER" id="PTHR19143:SF327">
    <property type="entry name" value="FI21813P1-RELATED"/>
    <property type="match status" value="1"/>
</dbReference>
<dbReference type="STRING" id="7260.B4MWW6"/>
<dbReference type="AlphaFoldDB" id="B4MWW6"/>
<dbReference type="InterPro" id="IPR014716">
    <property type="entry name" value="Fibrinogen_a/b/g_C_1"/>
</dbReference>
<dbReference type="InterPro" id="IPR036056">
    <property type="entry name" value="Fibrinogen-like_C"/>
</dbReference>
<evidence type="ECO:0000313" key="3">
    <source>
        <dbReference type="EMBL" id="EDW76605.2"/>
    </source>
</evidence>
<keyword evidence="4" id="KW-1185">Reference proteome</keyword>
<dbReference type="PANTHER" id="PTHR19143">
    <property type="entry name" value="FIBRINOGEN/TENASCIN/ANGIOPOEITIN"/>
    <property type="match status" value="1"/>
</dbReference>
<dbReference type="PROSITE" id="PS51406">
    <property type="entry name" value="FIBRINOGEN_C_2"/>
    <property type="match status" value="1"/>
</dbReference>
<evidence type="ECO:0000259" key="2">
    <source>
        <dbReference type="PROSITE" id="PS51406"/>
    </source>
</evidence>
<dbReference type="OrthoDB" id="6145874at2759"/>
<dbReference type="Pfam" id="PF00147">
    <property type="entry name" value="Fibrinogen_C"/>
    <property type="match status" value="1"/>
</dbReference>
<protein>
    <recommendedName>
        <fullName evidence="2">Fibrinogen C-terminal domain-containing protein</fullName>
    </recommendedName>
</protein>
<proteinExistence type="predicted"/>
<dbReference type="SMR" id="B4MWW6"/>
<dbReference type="SMART" id="SM00186">
    <property type="entry name" value="FBG"/>
    <property type="match status" value="1"/>
</dbReference>
<dbReference type="HOGENOM" id="CLU_038628_6_2_1"/>
<evidence type="ECO:0000313" key="4">
    <source>
        <dbReference type="Proteomes" id="UP000007798"/>
    </source>
</evidence>
<evidence type="ECO:0000256" key="1">
    <source>
        <dbReference type="SAM" id="Coils"/>
    </source>
</evidence>
<dbReference type="KEGG" id="dwi:6642179"/>
<dbReference type="InterPro" id="IPR050373">
    <property type="entry name" value="Fibrinogen_C-term_domain"/>
</dbReference>
<dbReference type="Proteomes" id="UP000007798">
    <property type="component" value="Unassembled WGS sequence"/>
</dbReference>
<dbReference type="Gene3D" id="3.90.215.10">
    <property type="entry name" value="Gamma Fibrinogen, chain A, domain 1"/>
    <property type="match status" value="1"/>
</dbReference>
<dbReference type="GO" id="GO:0005615">
    <property type="term" value="C:extracellular space"/>
    <property type="evidence" value="ECO:0007669"/>
    <property type="project" value="TreeGrafter"/>
</dbReference>
<feature type="domain" description="Fibrinogen C-terminal" evidence="2">
    <location>
        <begin position="120"/>
        <end position="341"/>
    </location>
</feature>
<organism evidence="3 4">
    <name type="scientific">Drosophila willistoni</name>
    <name type="common">Fruit fly</name>
    <dbReference type="NCBI Taxonomy" id="7260"/>
    <lineage>
        <taxon>Eukaryota</taxon>
        <taxon>Metazoa</taxon>
        <taxon>Ecdysozoa</taxon>
        <taxon>Arthropoda</taxon>
        <taxon>Hexapoda</taxon>
        <taxon>Insecta</taxon>
        <taxon>Pterygota</taxon>
        <taxon>Neoptera</taxon>
        <taxon>Endopterygota</taxon>
        <taxon>Diptera</taxon>
        <taxon>Brachycera</taxon>
        <taxon>Muscomorpha</taxon>
        <taxon>Ephydroidea</taxon>
        <taxon>Drosophilidae</taxon>
        <taxon>Drosophila</taxon>
        <taxon>Sophophora</taxon>
    </lineage>
</organism>
<keyword evidence="1" id="KW-0175">Coiled coil</keyword>
<dbReference type="FunCoup" id="B4MWW6">
    <property type="interactions" value="10"/>
</dbReference>